<evidence type="ECO:0000313" key="2">
    <source>
        <dbReference type="Proteomes" id="UP000887116"/>
    </source>
</evidence>
<dbReference type="EMBL" id="BMAO01005860">
    <property type="protein sequence ID" value="GFR04419.1"/>
    <property type="molecule type" value="Genomic_DNA"/>
</dbReference>
<name>A0A8X6LEQ5_TRICU</name>
<sequence>MKNKYVTDCVSENGKDLINGMKEGIKQTIGKLTGMSPLESIPSILHTATGKLTGGDMKMLTGAAGKSVGNVLKV</sequence>
<evidence type="ECO:0000313" key="1">
    <source>
        <dbReference type="EMBL" id="GFR04419.1"/>
    </source>
</evidence>
<keyword evidence="2" id="KW-1185">Reference proteome</keyword>
<gene>
    <name evidence="1" type="ORF">TNCT_368321</name>
</gene>
<proteinExistence type="predicted"/>
<accession>A0A8X6LEQ5</accession>
<dbReference type="Proteomes" id="UP000887116">
    <property type="component" value="Unassembled WGS sequence"/>
</dbReference>
<comment type="caution">
    <text evidence="1">The sequence shown here is derived from an EMBL/GenBank/DDBJ whole genome shotgun (WGS) entry which is preliminary data.</text>
</comment>
<protein>
    <submittedName>
        <fullName evidence="1">Uncharacterized protein</fullName>
    </submittedName>
</protein>
<dbReference type="AlphaFoldDB" id="A0A8X6LEQ5"/>
<reference evidence="1" key="1">
    <citation type="submission" date="2020-07" db="EMBL/GenBank/DDBJ databases">
        <title>Multicomponent nature underlies the extraordinary mechanical properties of spider dragline silk.</title>
        <authorList>
            <person name="Kono N."/>
            <person name="Nakamura H."/>
            <person name="Mori M."/>
            <person name="Yoshida Y."/>
            <person name="Ohtoshi R."/>
            <person name="Malay A.D."/>
            <person name="Moran D.A.P."/>
            <person name="Tomita M."/>
            <person name="Numata K."/>
            <person name="Arakawa K."/>
        </authorList>
    </citation>
    <scope>NUCLEOTIDE SEQUENCE</scope>
</reference>
<organism evidence="1 2">
    <name type="scientific">Trichonephila clavata</name>
    <name type="common">Joro spider</name>
    <name type="synonym">Nephila clavata</name>
    <dbReference type="NCBI Taxonomy" id="2740835"/>
    <lineage>
        <taxon>Eukaryota</taxon>
        <taxon>Metazoa</taxon>
        <taxon>Ecdysozoa</taxon>
        <taxon>Arthropoda</taxon>
        <taxon>Chelicerata</taxon>
        <taxon>Arachnida</taxon>
        <taxon>Araneae</taxon>
        <taxon>Araneomorphae</taxon>
        <taxon>Entelegynae</taxon>
        <taxon>Araneoidea</taxon>
        <taxon>Nephilidae</taxon>
        <taxon>Trichonephila</taxon>
    </lineage>
</organism>